<reference evidence="2" key="1">
    <citation type="journal article" date="2017" name="Nature">
        <title>The sunflower genome provides insights into oil metabolism, flowering and Asterid evolution.</title>
        <authorList>
            <person name="Badouin H."/>
            <person name="Gouzy J."/>
            <person name="Grassa C.J."/>
            <person name="Murat F."/>
            <person name="Staton S.E."/>
            <person name="Cottret L."/>
            <person name="Lelandais-Briere C."/>
            <person name="Owens G.L."/>
            <person name="Carrere S."/>
            <person name="Mayjonade B."/>
            <person name="Legrand L."/>
            <person name="Gill N."/>
            <person name="Kane N.C."/>
            <person name="Bowers J.E."/>
            <person name="Hubner S."/>
            <person name="Bellec A."/>
            <person name="Berard A."/>
            <person name="Berges H."/>
            <person name="Blanchet N."/>
            <person name="Boniface M.C."/>
            <person name="Brunel D."/>
            <person name="Catrice O."/>
            <person name="Chaidir N."/>
            <person name="Claudel C."/>
            <person name="Donnadieu C."/>
            <person name="Faraut T."/>
            <person name="Fievet G."/>
            <person name="Helmstetter N."/>
            <person name="King M."/>
            <person name="Knapp S.J."/>
            <person name="Lai Z."/>
            <person name="Le Paslier M.C."/>
            <person name="Lippi Y."/>
            <person name="Lorenzon L."/>
            <person name="Mandel J.R."/>
            <person name="Marage G."/>
            <person name="Marchand G."/>
            <person name="Marquand E."/>
            <person name="Bret-Mestries E."/>
            <person name="Morien E."/>
            <person name="Nambeesan S."/>
            <person name="Nguyen T."/>
            <person name="Pegot-Espagnet P."/>
            <person name="Pouilly N."/>
            <person name="Raftis F."/>
            <person name="Sallet E."/>
            <person name="Schiex T."/>
            <person name="Thomas J."/>
            <person name="Vandecasteele C."/>
            <person name="Vares D."/>
            <person name="Vear F."/>
            <person name="Vautrin S."/>
            <person name="Crespi M."/>
            <person name="Mangin B."/>
            <person name="Burke J.M."/>
            <person name="Salse J."/>
            <person name="Munos S."/>
            <person name="Vincourt P."/>
            <person name="Rieseberg L.H."/>
            <person name="Langlade N.B."/>
        </authorList>
    </citation>
    <scope>NUCLEOTIDE SEQUENCE</scope>
    <source>
        <tissue evidence="2">Leaves</tissue>
    </source>
</reference>
<dbReference type="EMBL" id="MNCJ02000331">
    <property type="protein sequence ID" value="KAF5760704.1"/>
    <property type="molecule type" value="Genomic_DNA"/>
</dbReference>
<name>A0A9K3H0X0_HELAN</name>
<dbReference type="AlphaFoldDB" id="A0A9K3H0X0"/>
<feature type="signal peptide" evidence="1">
    <location>
        <begin position="1"/>
        <end position="24"/>
    </location>
</feature>
<organism evidence="2 3">
    <name type="scientific">Helianthus annuus</name>
    <name type="common">Common sunflower</name>
    <dbReference type="NCBI Taxonomy" id="4232"/>
    <lineage>
        <taxon>Eukaryota</taxon>
        <taxon>Viridiplantae</taxon>
        <taxon>Streptophyta</taxon>
        <taxon>Embryophyta</taxon>
        <taxon>Tracheophyta</taxon>
        <taxon>Spermatophyta</taxon>
        <taxon>Magnoliopsida</taxon>
        <taxon>eudicotyledons</taxon>
        <taxon>Gunneridae</taxon>
        <taxon>Pentapetalae</taxon>
        <taxon>asterids</taxon>
        <taxon>campanulids</taxon>
        <taxon>Asterales</taxon>
        <taxon>Asteraceae</taxon>
        <taxon>Asteroideae</taxon>
        <taxon>Heliantheae alliance</taxon>
        <taxon>Heliantheae</taxon>
        <taxon>Helianthus</taxon>
    </lineage>
</organism>
<keyword evidence="1" id="KW-0732">Signal</keyword>
<feature type="chain" id="PRO_5039894996" evidence="1">
    <location>
        <begin position="25"/>
        <end position="175"/>
    </location>
</feature>
<evidence type="ECO:0000313" key="3">
    <source>
        <dbReference type="Proteomes" id="UP000215914"/>
    </source>
</evidence>
<dbReference type="Proteomes" id="UP000215914">
    <property type="component" value="Unassembled WGS sequence"/>
</dbReference>
<dbReference type="Gramene" id="mRNA:HanXRQr2_Chr16g0756551">
    <property type="protein sequence ID" value="CDS:HanXRQr2_Chr16g0756551.1"/>
    <property type="gene ID" value="HanXRQr2_Chr16g0756551"/>
</dbReference>
<reference evidence="2" key="2">
    <citation type="submission" date="2020-06" db="EMBL/GenBank/DDBJ databases">
        <title>Helianthus annuus Genome sequencing and assembly Release 2.</title>
        <authorList>
            <person name="Gouzy J."/>
            <person name="Langlade N."/>
            <person name="Munos S."/>
        </authorList>
    </citation>
    <scope>NUCLEOTIDE SEQUENCE</scope>
    <source>
        <tissue evidence="2">Leaves</tissue>
    </source>
</reference>
<keyword evidence="3" id="KW-1185">Reference proteome</keyword>
<sequence>MPRPTSQWVCIAILALIAATLTMAHVVKPARSRKLQMDTDTEPETINGIATQPHHSQMDDIEASAIGCGGSRADNGVYGGGQGSGGTSIRFRTIFPVPGLPFGIFVPQVDAWGEGGGYGGADDKPGTGTNCQCTNNCCPMHYVLTPVYFKPAVPTSLNNMIQDGPGDVALGPSHY</sequence>
<accession>A0A9K3H0X0</accession>
<comment type="caution">
    <text evidence="2">The sequence shown here is derived from an EMBL/GenBank/DDBJ whole genome shotgun (WGS) entry which is preliminary data.</text>
</comment>
<protein>
    <submittedName>
        <fullName evidence="2">Uncharacterized protein</fullName>
    </submittedName>
</protein>
<evidence type="ECO:0000313" key="2">
    <source>
        <dbReference type="EMBL" id="KAF5760704.1"/>
    </source>
</evidence>
<gene>
    <name evidence="2" type="ORF">HanXRQr2_Chr16g0756551</name>
</gene>
<evidence type="ECO:0000256" key="1">
    <source>
        <dbReference type="SAM" id="SignalP"/>
    </source>
</evidence>
<proteinExistence type="predicted"/>